<organism evidence="1 2">
    <name type="scientific">Paenimyroides tangerinum</name>
    <dbReference type="NCBI Taxonomy" id="2488728"/>
    <lineage>
        <taxon>Bacteria</taxon>
        <taxon>Pseudomonadati</taxon>
        <taxon>Bacteroidota</taxon>
        <taxon>Flavobacteriia</taxon>
        <taxon>Flavobacteriales</taxon>
        <taxon>Flavobacteriaceae</taxon>
        <taxon>Paenimyroides</taxon>
    </lineage>
</organism>
<dbReference type="EMBL" id="RQVQ01000012">
    <property type="protein sequence ID" value="RRJ91225.1"/>
    <property type="molecule type" value="Genomic_DNA"/>
</dbReference>
<evidence type="ECO:0000313" key="2">
    <source>
        <dbReference type="Proteomes" id="UP000275719"/>
    </source>
</evidence>
<sequence>MFRTSRLFKNQIKQILMKKIIQNKLKEIEQEYDIKILFALESGSRAWGFPSMDSDFDVRFIYVRKLEDYLRINSKNEFLDFPINDELDINGWDLRKFLKHLYASNATPFEWMQSPIFYTRQEEYYNSILQLLPDFFCQQTVVHHYLGLVKKQILQLNSEQIKLKTFFYVIRSLLSAKYCLKMNHYPPMQIDKLLFLVEDDSLRAEIIDLIEIKGKGVESDFIQLSTVLFLYLHDLYREISTASKTKRKGAFNEDLLESNYLKLVTNANDRFFKTT</sequence>
<proteinExistence type="predicted"/>
<comment type="caution">
    <text evidence="1">The sequence shown here is derived from an EMBL/GenBank/DDBJ whole genome shotgun (WGS) entry which is preliminary data.</text>
</comment>
<reference evidence="1 2" key="1">
    <citation type="submission" date="2018-11" db="EMBL/GenBank/DDBJ databases">
        <title>Flavobacterium sp. nov., YIM 102701-2 draft genome.</title>
        <authorList>
            <person name="Li G."/>
            <person name="Jiang Y."/>
        </authorList>
    </citation>
    <scope>NUCLEOTIDE SEQUENCE [LARGE SCALE GENOMIC DNA]</scope>
    <source>
        <strain evidence="1 2">YIM 102701-2</strain>
    </source>
</reference>
<dbReference type="GO" id="GO:0016740">
    <property type="term" value="F:transferase activity"/>
    <property type="evidence" value="ECO:0007669"/>
    <property type="project" value="UniProtKB-KW"/>
</dbReference>
<keyword evidence="1" id="KW-0808">Transferase</keyword>
<keyword evidence="2" id="KW-1185">Reference proteome</keyword>
<evidence type="ECO:0000313" key="1">
    <source>
        <dbReference type="EMBL" id="RRJ91225.1"/>
    </source>
</evidence>
<gene>
    <name evidence="1" type="ORF">EG240_06895</name>
</gene>
<name>A0A3P3W7T3_9FLAO</name>
<accession>A0A3P3W7T3</accession>
<protein>
    <submittedName>
        <fullName evidence="1">Nucleotidyltransferase domain-containing protein</fullName>
    </submittedName>
</protein>
<dbReference type="PANTHER" id="PTHR34817:SF2">
    <property type="entry name" value="NUCLEOTIDYLTRANSFERASE"/>
    <property type="match status" value="1"/>
</dbReference>
<dbReference type="AlphaFoldDB" id="A0A3P3W7T3"/>
<dbReference type="InterPro" id="IPR018775">
    <property type="entry name" value="RlaP"/>
</dbReference>
<dbReference type="Pfam" id="PF10127">
    <property type="entry name" value="RlaP"/>
    <property type="match status" value="1"/>
</dbReference>
<dbReference type="PANTHER" id="PTHR34817">
    <property type="entry name" value="NUCLEOTIDYLTRANSFERASE"/>
    <property type="match status" value="1"/>
</dbReference>
<dbReference type="Proteomes" id="UP000275719">
    <property type="component" value="Unassembled WGS sequence"/>
</dbReference>